<name>A0ABS5ER58_9PROT</name>
<comment type="similarity">
    <text evidence="1">Belongs to the LysR transcriptional regulatory family.</text>
</comment>
<dbReference type="PANTHER" id="PTHR30346">
    <property type="entry name" value="TRANSCRIPTIONAL DUAL REGULATOR HCAR-RELATED"/>
    <property type="match status" value="1"/>
</dbReference>
<dbReference type="InterPro" id="IPR036390">
    <property type="entry name" value="WH_DNA-bd_sf"/>
</dbReference>
<dbReference type="Gene3D" id="3.40.190.10">
    <property type="entry name" value="Periplasmic binding protein-like II"/>
    <property type="match status" value="2"/>
</dbReference>
<dbReference type="RefSeq" id="WP_211850273.1">
    <property type="nucleotide sequence ID" value="NZ_JAAGBB010000001.1"/>
</dbReference>
<dbReference type="Gene3D" id="1.10.10.10">
    <property type="entry name" value="Winged helix-like DNA-binding domain superfamily/Winged helix DNA-binding domain"/>
    <property type="match status" value="1"/>
</dbReference>
<evidence type="ECO:0000256" key="2">
    <source>
        <dbReference type="ARBA" id="ARBA00023015"/>
    </source>
</evidence>
<dbReference type="Proteomes" id="UP001196870">
    <property type="component" value="Unassembled WGS sequence"/>
</dbReference>
<dbReference type="EMBL" id="JAAGBB010000001">
    <property type="protein sequence ID" value="MBR0662782.1"/>
    <property type="molecule type" value="Genomic_DNA"/>
</dbReference>
<dbReference type="SUPFAM" id="SSF46785">
    <property type="entry name" value="Winged helix' DNA-binding domain"/>
    <property type="match status" value="1"/>
</dbReference>
<sequence length="311" mass="33886">MELRHLRYFTVLAEELHFGRAADRLGISQPPLSQQIRALETELSVRLFERTNRRVALTEAGRLFLAEARATLAQADRARMVASRAHLGEIGELAIGLFPSALLAPPIADAILAFRKAHPAVRLVLRETAAHPTIEALAEGSLGLAFLRYGTPPQLPKGHRLVEMMREPMMLVLHRTHRLARSRVPVPLTALAEEPFIHFSPRAGNALHDHVAAICEAAGFTPRIAQEANQNGSILALVGNALGISILPRSLCRLRLPELRILPLAEPRAVSRIWMAYRTRGGGSLLADMAAHALAAHERHARAIAAPGGAL</sequence>
<keyword evidence="3" id="KW-0238">DNA-binding</keyword>
<evidence type="ECO:0000256" key="4">
    <source>
        <dbReference type="ARBA" id="ARBA00023163"/>
    </source>
</evidence>
<evidence type="ECO:0000256" key="3">
    <source>
        <dbReference type="ARBA" id="ARBA00023125"/>
    </source>
</evidence>
<gene>
    <name evidence="6" type="ORF">GXW71_00300</name>
</gene>
<dbReference type="InterPro" id="IPR005119">
    <property type="entry name" value="LysR_subst-bd"/>
</dbReference>
<dbReference type="InterPro" id="IPR000847">
    <property type="entry name" value="LysR_HTH_N"/>
</dbReference>
<evidence type="ECO:0000259" key="5">
    <source>
        <dbReference type="PROSITE" id="PS50931"/>
    </source>
</evidence>
<evidence type="ECO:0000256" key="1">
    <source>
        <dbReference type="ARBA" id="ARBA00009437"/>
    </source>
</evidence>
<dbReference type="InterPro" id="IPR036388">
    <property type="entry name" value="WH-like_DNA-bd_sf"/>
</dbReference>
<dbReference type="SUPFAM" id="SSF53850">
    <property type="entry name" value="Periplasmic binding protein-like II"/>
    <property type="match status" value="1"/>
</dbReference>
<proteinExistence type="inferred from homology"/>
<dbReference type="CDD" id="cd08414">
    <property type="entry name" value="PBP2_LTTR_aromatics_like"/>
    <property type="match status" value="1"/>
</dbReference>
<feature type="domain" description="HTH lysR-type" evidence="5">
    <location>
        <begin position="1"/>
        <end position="58"/>
    </location>
</feature>
<reference evidence="7" key="1">
    <citation type="journal article" date="2021" name="Syst. Appl. Microbiol.">
        <title>Roseomonas hellenica sp. nov., isolated from roots of wild-growing Alkanna tinctoria.</title>
        <authorList>
            <person name="Rat A."/>
            <person name="Naranjo H.D."/>
            <person name="Lebbe L."/>
            <person name="Cnockaert M."/>
            <person name="Krigas N."/>
            <person name="Grigoriadou K."/>
            <person name="Maloupa E."/>
            <person name="Willems A."/>
        </authorList>
    </citation>
    <scope>NUCLEOTIDE SEQUENCE [LARGE SCALE GENOMIC DNA]</scope>
    <source>
        <strain evidence="7">LMG 31523</strain>
    </source>
</reference>
<protein>
    <submittedName>
        <fullName evidence="6">LysR family transcriptional regulator</fullName>
    </submittedName>
</protein>
<dbReference type="Pfam" id="PF00126">
    <property type="entry name" value="HTH_1"/>
    <property type="match status" value="1"/>
</dbReference>
<keyword evidence="4" id="KW-0804">Transcription</keyword>
<keyword evidence="2" id="KW-0805">Transcription regulation</keyword>
<evidence type="ECO:0000313" key="6">
    <source>
        <dbReference type="EMBL" id="MBR0662782.1"/>
    </source>
</evidence>
<evidence type="ECO:0000313" key="7">
    <source>
        <dbReference type="Proteomes" id="UP001196870"/>
    </source>
</evidence>
<comment type="caution">
    <text evidence="6">The sequence shown here is derived from an EMBL/GenBank/DDBJ whole genome shotgun (WGS) entry which is preliminary data.</text>
</comment>
<dbReference type="PROSITE" id="PS50931">
    <property type="entry name" value="HTH_LYSR"/>
    <property type="match status" value="1"/>
</dbReference>
<dbReference type="Pfam" id="PF03466">
    <property type="entry name" value="LysR_substrate"/>
    <property type="match status" value="1"/>
</dbReference>
<dbReference type="PRINTS" id="PR00039">
    <property type="entry name" value="HTHLYSR"/>
</dbReference>
<keyword evidence="7" id="KW-1185">Reference proteome</keyword>
<accession>A0ABS5ER58</accession>
<organism evidence="6 7">
    <name type="scientific">Plastoroseomonas hellenica</name>
    <dbReference type="NCBI Taxonomy" id="2687306"/>
    <lineage>
        <taxon>Bacteria</taxon>
        <taxon>Pseudomonadati</taxon>
        <taxon>Pseudomonadota</taxon>
        <taxon>Alphaproteobacteria</taxon>
        <taxon>Acetobacterales</taxon>
        <taxon>Acetobacteraceae</taxon>
        <taxon>Plastoroseomonas</taxon>
    </lineage>
</organism>
<dbReference type="PANTHER" id="PTHR30346:SF17">
    <property type="entry name" value="LYSR FAMILY TRANSCRIPTIONAL REGULATOR"/>
    <property type="match status" value="1"/>
</dbReference>